<feature type="transmembrane region" description="Helical" evidence="1">
    <location>
        <begin position="160"/>
        <end position="177"/>
    </location>
</feature>
<keyword evidence="1" id="KW-0812">Transmembrane</keyword>
<dbReference type="Pfam" id="PF00892">
    <property type="entry name" value="EamA"/>
    <property type="match status" value="2"/>
</dbReference>
<accession>A0A2M9G552</accession>
<organism evidence="3 4">
    <name type="scientific">Minwuia thermotolerans</name>
    <dbReference type="NCBI Taxonomy" id="2056226"/>
    <lineage>
        <taxon>Bacteria</taxon>
        <taxon>Pseudomonadati</taxon>
        <taxon>Pseudomonadota</taxon>
        <taxon>Alphaproteobacteria</taxon>
        <taxon>Minwuiales</taxon>
        <taxon>Minwuiaceae</taxon>
        <taxon>Minwuia</taxon>
    </lineage>
</organism>
<comment type="caution">
    <text evidence="3">The sequence shown here is derived from an EMBL/GenBank/DDBJ whole genome shotgun (WGS) entry which is preliminary data.</text>
</comment>
<dbReference type="Proteomes" id="UP000229498">
    <property type="component" value="Unassembled WGS sequence"/>
</dbReference>
<proteinExistence type="predicted"/>
<dbReference type="PANTHER" id="PTHR22911">
    <property type="entry name" value="ACYL-MALONYL CONDENSING ENZYME-RELATED"/>
    <property type="match status" value="1"/>
</dbReference>
<gene>
    <name evidence="3" type="ORF">CVT23_05355</name>
</gene>
<feature type="domain" description="EamA" evidence="2">
    <location>
        <begin position="185"/>
        <end position="310"/>
    </location>
</feature>
<name>A0A2M9G552_9PROT</name>
<feature type="transmembrane region" description="Helical" evidence="1">
    <location>
        <begin position="216"/>
        <end position="236"/>
    </location>
</feature>
<dbReference type="InterPro" id="IPR037185">
    <property type="entry name" value="EmrE-like"/>
</dbReference>
<feature type="transmembrane region" description="Helical" evidence="1">
    <location>
        <begin position="136"/>
        <end position="153"/>
    </location>
</feature>
<keyword evidence="4" id="KW-1185">Reference proteome</keyword>
<evidence type="ECO:0000313" key="3">
    <source>
        <dbReference type="EMBL" id="PJK30796.1"/>
    </source>
</evidence>
<keyword evidence="1" id="KW-1133">Transmembrane helix</keyword>
<reference evidence="3 4" key="1">
    <citation type="submission" date="2017-11" db="EMBL/GenBank/DDBJ databases">
        <title>Draft genome sequence of Rhizobiales bacterium SY3-13.</title>
        <authorList>
            <person name="Sun C."/>
        </authorList>
    </citation>
    <scope>NUCLEOTIDE SEQUENCE [LARGE SCALE GENOMIC DNA]</scope>
    <source>
        <strain evidence="3 4">SY3-13</strain>
    </source>
</reference>
<sequence>MTWLERCLLCTCEMTLPSPVMSELSVRPVSALPTEPRAGMDPTLKGIGFYCLALILFVGMGTTAKWLSTIYPVEQVIWGRYFFHVLLIMMLFPTRILSLFRTKRLGLQITRSVVVFMATAFGFTSLSLMPMAQVSAIGYVAPLIVTGLSILILKEKVGPRRLAAVLVGFLGVFVILRPDQADFSWWSLLPLAMAACYATFMIMTRMIRGAAPQMNSLFYTAIVGAVVATIPLPFIWQTPEPWHWLAFAAMGLIGGTGHFLMIRAFEQAEASAIAPFVYTELIWAIAAGMLIFGDMPTPEMLIGAAVIMGSGAYVLYRERKVAGKAA</sequence>
<dbReference type="GO" id="GO:0016020">
    <property type="term" value="C:membrane"/>
    <property type="evidence" value="ECO:0007669"/>
    <property type="project" value="InterPro"/>
</dbReference>
<feature type="transmembrane region" description="Helical" evidence="1">
    <location>
        <begin position="273"/>
        <end position="292"/>
    </location>
</feature>
<dbReference type="OrthoDB" id="9812899at2"/>
<evidence type="ECO:0000313" key="4">
    <source>
        <dbReference type="Proteomes" id="UP000229498"/>
    </source>
</evidence>
<dbReference type="InterPro" id="IPR000620">
    <property type="entry name" value="EamA_dom"/>
</dbReference>
<feature type="transmembrane region" description="Helical" evidence="1">
    <location>
        <begin position="183"/>
        <end position="204"/>
    </location>
</feature>
<feature type="transmembrane region" description="Helical" evidence="1">
    <location>
        <begin position="47"/>
        <end position="69"/>
    </location>
</feature>
<dbReference type="SUPFAM" id="SSF103481">
    <property type="entry name" value="Multidrug resistance efflux transporter EmrE"/>
    <property type="match status" value="2"/>
</dbReference>
<evidence type="ECO:0000259" key="2">
    <source>
        <dbReference type="Pfam" id="PF00892"/>
    </source>
</evidence>
<feature type="transmembrane region" description="Helical" evidence="1">
    <location>
        <begin position="242"/>
        <end position="261"/>
    </location>
</feature>
<protein>
    <submittedName>
        <fullName evidence="3">EamA/RhaT family transporter</fullName>
    </submittedName>
</protein>
<evidence type="ECO:0000256" key="1">
    <source>
        <dbReference type="SAM" id="Phobius"/>
    </source>
</evidence>
<dbReference type="Gene3D" id="1.10.3730.20">
    <property type="match status" value="1"/>
</dbReference>
<keyword evidence="1" id="KW-0472">Membrane</keyword>
<feature type="transmembrane region" description="Helical" evidence="1">
    <location>
        <begin position="112"/>
        <end position="130"/>
    </location>
</feature>
<dbReference type="PANTHER" id="PTHR22911:SF103">
    <property type="entry name" value="BLR2811 PROTEIN"/>
    <property type="match status" value="1"/>
</dbReference>
<feature type="transmembrane region" description="Helical" evidence="1">
    <location>
        <begin position="298"/>
        <end position="316"/>
    </location>
</feature>
<dbReference type="AlphaFoldDB" id="A0A2M9G552"/>
<dbReference type="EMBL" id="PHIG01000018">
    <property type="protein sequence ID" value="PJK30796.1"/>
    <property type="molecule type" value="Genomic_DNA"/>
</dbReference>
<feature type="transmembrane region" description="Helical" evidence="1">
    <location>
        <begin position="81"/>
        <end position="100"/>
    </location>
</feature>
<feature type="domain" description="EamA" evidence="2">
    <location>
        <begin position="45"/>
        <end position="176"/>
    </location>
</feature>